<feature type="non-terminal residue" evidence="2">
    <location>
        <position position="159"/>
    </location>
</feature>
<accession>A0ABS1CZY4</accession>
<protein>
    <recommendedName>
        <fullName evidence="4">DNA-binding protein</fullName>
    </recommendedName>
</protein>
<dbReference type="PANTHER" id="PTHR40630">
    <property type="entry name" value="POSSIBLE DNA-BINDING PROTEIN"/>
    <property type="match status" value="1"/>
</dbReference>
<comment type="caution">
    <text evidence="2">The sequence shown here is derived from an EMBL/GenBank/DDBJ whole genome shotgun (WGS) entry which is preliminary data.</text>
</comment>
<evidence type="ECO:0000256" key="1">
    <source>
        <dbReference type="SAM" id="MobiDB-lite"/>
    </source>
</evidence>
<dbReference type="Pfam" id="PF11338">
    <property type="entry name" value="DUF3140"/>
    <property type="match status" value="1"/>
</dbReference>
<gene>
    <name evidence="2" type="ORF">CKO45_17410</name>
</gene>
<dbReference type="PANTHER" id="PTHR40630:SF1">
    <property type="entry name" value="DNA-BINDING PROTEIN"/>
    <property type="match status" value="1"/>
</dbReference>
<evidence type="ECO:0000313" key="3">
    <source>
        <dbReference type="Proteomes" id="UP000697995"/>
    </source>
</evidence>
<dbReference type="InterPro" id="IPR021487">
    <property type="entry name" value="DUF3140"/>
</dbReference>
<dbReference type="EMBL" id="NRSG01000139">
    <property type="protein sequence ID" value="MBK1660010.1"/>
    <property type="molecule type" value="Genomic_DNA"/>
</dbReference>
<dbReference type="Proteomes" id="UP000697995">
    <property type="component" value="Unassembled WGS sequence"/>
</dbReference>
<name>A0ABS1CZY4_9PROT</name>
<dbReference type="RefSeq" id="WP_200305880.1">
    <property type="nucleotide sequence ID" value="NZ_NRSG01000139.1"/>
</dbReference>
<proteinExistence type="predicted"/>
<keyword evidence="3" id="KW-1185">Reference proteome</keyword>
<feature type="region of interest" description="Disordered" evidence="1">
    <location>
        <begin position="100"/>
        <end position="159"/>
    </location>
</feature>
<reference evidence="2 3" key="1">
    <citation type="journal article" date="2020" name="Microorganisms">
        <title>Osmotic Adaptation and Compatible Solute Biosynthesis of Phototrophic Bacteria as Revealed from Genome Analyses.</title>
        <authorList>
            <person name="Imhoff J.F."/>
            <person name="Rahn T."/>
            <person name="Kunzel S."/>
            <person name="Keller A."/>
            <person name="Neulinger S.C."/>
        </authorList>
    </citation>
    <scope>NUCLEOTIDE SEQUENCE [LARGE SCALE GENOMIC DNA]</scope>
    <source>
        <strain evidence="2 3">DSM 15382</strain>
    </source>
</reference>
<evidence type="ECO:0000313" key="2">
    <source>
        <dbReference type="EMBL" id="MBK1660010.1"/>
    </source>
</evidence>
<sequence>MADSEDGAAQEFRALVNMDAAAMRRWLETEASREVGWQHEGEQESVGHQAGRRILDILEHAPAEEADTAFLHKVVGYIRRHLAQRPDGDIEHSRWRHSLMNWGHDPMQDSDTQQDREETAMPDETEEQPRAEEQPEAEPAPKRRRATGTRRSPAAFAGG</sequence>
<evidence type="ECO:0008006" key="4">
    <source>
        <dbReference type="Google" id="ProtNLM"/>
    </source>
</evidence>
<organism evidence="2 3">
    <name type="scientific">Paracraurococcus ruber</name>
    <dbReference type="NCBI Taxonomy" id="77675"/>
    <lineage>
        <taxon>Bacteria</taxon>
        <taxon>Pseudomonadati</taxon>
        <taxon>Pseudomonadota</taxon>
        <taxon>Alphaproteobacteria</taxon>
        <taxon>Acetobacterales</taxon>
        <taxon>Roseomonadaceae</taxon>
        <taxon>Paracraurococcus</taxon>
    </lineage>
</organism>